<keyword evidence="1" id="KW-0732">Signal</keyword>
<dbReference type="Proteomes" id="UP000030152">
    <property type="component" value="Unassembled WGS sequence"/>
</dbReference>
<evidence type="ECO:0000256" key="1">
    <source>
        <dbReference type="SAM" id="SignalP"/>
    </source>
</evidence>
<dbReference type="InterPro" id="IPR008969">
    <property type="entry name" value="CarboxyPept-like_regulatory"/>
</dbReference>
<organism evidence="2 3">
    <name type="scientific">Flavobacterium rivuli WB 3.3-2 = DSM 21788</name>
    <dbReference type="NCBI Taxonomy" id="1121895"/>
    <lineage>
        <taxon>Bacteria</taxon>
        <taxon>Pseudomonadati</taxon>
        <taxon>Bacteroidota</taxon>
        <taxon>Flavobacteriia</taxon>
        <taxon>Flavobacteriales</taxon>
        <taxon>Flavobacteriaceae</taxon>
        <taxon>Flavobacterium</taxon>
    </lineage>
</organism>
<reference evidence="2 3" key="1">
    <citation type="submission" date="2013-09" db="EMBL/GenBank/DDBJ databases">
        <authorList>
            <person name="Zeng Z."/>
            <person name="Chen C."/>
        </authorList>
    </citation>
    <scope>NUCLEOTIDE SEQUENCE [LARGE SCALE GENOMIC DNA]</scope>
    <source>
        <strain evidence="2 3">WB 3.3-2</strain>
    </source>
</reference>
<evidence type="ECO:0000313" key="3">
    <source>
        <dbReference type="Proteomes" id="UP000030152"/>
    </source>
</evidence>
<dbReference type="SUPFAM" id="SSF49464">
    <property type="entry name" value="Carboxypeptidase regulatory domain-like"/>
    <property type="match status" value="1"/>
</dbReference>
<dbReference type="AlphaFoldDB" id="A0A0A2M964"/>
<dbReference type="Pfam" id="PF18939">
    <property type="entry name" value="DUF5686"/>
    <property type="match status" value="1"/>
</dbReference>
<gene>
    <name evidence="2" type="ORF">Q765_03635</name>
</gene>
<protein>
    <submittedName>
        <fullName evidence="2">Membrane protein</fullName>
    </submittedName>
</protein>
<proteinExistence type="predicted"/>
<keyword evidence="3" id="KW-1185">Reference proteome</keyword>
<name>A0A0A2M964_9FLAO</name>
<feature type="chain" id="PRO_5002002998" evidence="1">
    <location>
        <begin position="22"/>
        <end position="831"/>
    </location>
</feature>
<comment type="caution">
    <text evidence="2">The sequence shown here is derived from an EMBL/GenBank/DDBJ whole genome shotgun (WGS) entry which is preliminary data.</text>
</comment>
<feature type="signal peptide" evidence="1">
    <location>
        <begin position="1"/>
        <end position="21"/>
    </location>
</feature>
<dbReference type="Pfam" id="PF13715">
    <property type="entry name" value="CarbopepD_reg_2"/>
    <property type="match status" value="1"/>
</dbReference>
<dbReference type="STRING" id="1121895.GCA_000378485_01053"/>
<sequence length="831" mass="95924">MKRKLLFALGAFFIFTIAALAQTKVSGVVYDNANQPLPYVNVYFKGTNEGTITDENGKYYLESKNTYTDLTITFVGFAPKEVHLEKNVNYNMKVTLAEANELKEVVLYSGKTSKKNNPAIDILRKIWERRRKNGLNMFKQYEYDKYEKVEFDLNTVDSAMMKSRLFKGMEFIFDQVDTSNVTGKTYLPIFINEALSKVYGDNVASKKKEKVSANKTSGFDNNQQILAFIKDLYAQYDIYNNYLKFFDKDFVSPLSRTGINVYNYVLADSSYIENKWCYNIVFYPRRKGELTFKGNFWVNDTTFAIKKIAMSASKSANINWVKDIYIEQDFDVLNDSVFLLKRDHMMSDFALNKKETSKGVYGKRTTLFRDYVFDKKKPEEFYAADVNFNDESIYGKSDEFWDENRFESLNKDEKGVYKMLDTLKTVPKFKRMYTLVGTLSSGYYQMDHFDYGPIFSTVGYNVIEGLRLRTGGRTYFGQNDPWRIEGYTAYGFKDNQFKYGISGKWMVDKKNRIILAGGNRRDIEQIGVSLTATNDVLGRSFASSSLFSSGSNNQLTSINFSTFSAEIEPVKNLVLRTSFNYRTLKSADPQLFSLDYWLDPLDHSKGTNGFTKQYEYGFMIDYTPKRRTIGYGVERSDVDYNYARLFLNYSQGIKGIFGSDFDYQKLQFYYRQPVLVGGFGRLFTTFEAGKIFGTVPLGLMGVVPGNQSYFLIENTYNLLDYYEFVTDEYVSVHLEHNFNGRLFSRIPGLRNLNLREIIGIKGIYGNVSQKNIDLNASNLVYRSPEDIYWEYHAGVGNIFKVLRIDAAWRGNYLSMPGASKFTVKASFGFFF</sequence>
<dbReference type="OrthoDB" id="983143at2"/>
<dbReference type="Gene3D" id="2.60.40.1120">
    <property type="entry name" value="Carboxypeptidase-like, regulatory domain"/>
    <property type="match status" value="1"/>
</dbReference>
<accession>A0A0A2M964</accession>
<evidence type="ECO:0000313" key="2">
    <source>
        <dbReference type="EMBL" id="KGO88151.1"/>
    </source>
</evidence>
<dbReference type="InterPro" id="IPR043741">
    <property type="entry name" value="DUF5686"/>
</dbReference>
<dbReference type="eggNOG" id="COG3203">
    <property type="taxonomic scope" value="Bacteria"/>
</dbReference>
<dbReference type="EMBL" id="JRLX01000002">
    <property type="protein sequence ID" value="KGO88151.1"/>
    <property type="molecule type" value="Genomic_DNA"/>
</dbReference>
<dbReference type="RefSeq" id="WP_020212183.1">
    <property type="nucleotide sequence ID" value="NZ_JRLX01000002.1"/>
</dbReference>